<dbReference type="PIRSF" id="PIRSF021308">
    <property type="entry name" value="UCP021308"/>
    <property type="match status" value="1"/>
</dbReference>
<dbReference type="Gene3D" id="3.90.1150.200">
    <property type="match status" value="1"/>
</dbReference>
<keyword evidence="3" id="KW-1185">Reference proteome</keyword>
<proteinExistence type="predicted"/>
<accession>A0A2K1DVL1</accession>
<evidence type="ECO:0000313" key="3">
    <source>
        <dbReference type="Proteomes" id="UP000236641"/>
    </source>
</evidence>
<dbReference type="Proteomes" id="UP000236641">
    <property type="component" value="Unassembled WGS sequence"/>
</dbReference>
<evidence type="ECO:0000259" key="1">
    <source>
        <dbReference type="Pfam" id="PF08818"/>
    </source>
</evidence>
<dbReference type="Pfam" id="PF08818">
    <property type="entry name" value="DUF1801"/>
    <property type="match status" value="1"/>
</dbReference>
<comment type="caution">
    <text evidence="2">The sequence shown here is derived from an EMBL/GenBank/DDBJ whole genome shotgun (WGS) entry which is preliminary data.</text>
</comment>
<feature type="domain" description="YdhG-like" evidence="1">
    <location>
        <begin position="19"/>
        <end position="113"/>
    </location>
</feature>
<sequence>MKKVTSVEEYIENNNHFGEALTLLRNIITKTELEETLKWSAPVYALDGKNVVGLGAFKNHFGIWFFNGVFLKDEKNLLVNAQEGKTKALRQMRFESIEDIDQAAVLAYVKEAIENQKLGKEIKPERKGKNVTVPNELKTLLKSQPDVHSNFKALSPGKQREYCEYIETAKRDATKQSRLEKITPMILQGVGLHDKYKNC</sequence>
<dbReference type="SUPFAM" id="SSF159888">
    <property type="entry name" value="YdhG-like"/>
    <property type="match status" value="1"/>
</dbReference>
<dbReference type="RefSeq" id="WP_103052993.1">
    <property type="nucleotide sequence ID" value="NZ_POWF01000011.1"/>
</dbReference>
<dbReference type="OrthoDB" id="214150at2"/>
<gene>
    <name evidence="2" type="ORF">C1T31_13210</name>
</gene>
<name>A0A2K1DVL1_9FLAO</name>
<organism evidence="2 3">
    <name type="scientific">Hanstruepera neustonica</name>
    <dbReference type="NCBI Taxonomy" id="1445657"/>
    <lineage>
        <taxon>Bacteria</taxon>
        <taxon>Pseudomonadati</taxon>
        <taxon>Bacteroidota</taxon>
        <taxon>Flavobacteriia</taxon>
        <taxon>Flavobacteriales</taxon>
        <taxon>Flavobacteriaceae</taxon>
        <taxon>Hanstruepera</taxon>
    </lineage>
</organism>
<dbReference type="InterPro" id="IPR016786">
    <property type="entry name" value="YdeI_bac"/>
</dbReference>
<dbReference type="EMBL" id="POWF01000011">
    <property type="protein sequence ID" value="PNQ72062.1"/>
    <property type="molecule type" value="Genomic_DNA"/>
</dbReference>
<reference evidence="2 3" key="1">
    <citation type="submission" date="2018-01" db="EMBL/GenBank/DDBJ databases">
        <title>The draft genome of Hanstruepera neustonica JCM19743.</title>
        <authorList>
            <person name="He R.-H."/>
            <person name="Du Z.-J."/>
        </authorList>
    </citation>
    <scope>NUCLEOTIDE SEQUENCE [LARGE SCALE GENOMIC DNA]</scope>
    <source>
        <strain evidence="2 3">JCM19743</strain>
    </source>
</reference>
<dbReference type="AlphaFoldDB" id="A0A2K1DVL1"/>
<dbReference type="Pfam" id="PF13376">
    <property type="entry name" value="OmdA"/>
    <property type="match status" value="1"/>
</dbReference>
<evidence type="ECO:0000313" key="2">
    <source>
        <dbReference type="EMBL" id="PNQ72062.1"/>
    </source>
</evidence>
<dbReference type="InterPro" id="IPR014922">
    <property type="entry name" value="YdhG-like"/>
</dbReference>
<protein>
    <recommendedName>
        <fullName evidence="1">YdhG-like domain-containing protein</fullName>
    </recommendedName>
</protein>